<evidence type="ECO:0000313" key="4">
    <source>
        <dbReference type="Proteomes" id="UP000179807"/>
    </source>
</evidence>
<evidence type="ECO:0000259" key="2">
    <source>
        <dbReference type="PROSITE" id="PS50179"/>
    </source>
</evidence>
<dbReference type="OrthoDB" id="10462072at2759"/>
<dbReference type="PROSITE" id="PS50179">
    <property type="entry name" value="VHS"/>
    <property type="match status" value="1"/>
</dbReference>
<dbReference type="GO" id="GO:0035091">
    <property type="term" value="F:phosphatidylinositol binding"/>
    <property type="evidence" value="ECO:0007669"/>
    <property type="project" value="InterPro"/>
</dbReference>
<dbReference type="Proteomes" id="UP000179807">
    <property type="component" value="Unassembled WGS sequence"/>
</dbReference>
<feature type="region of interest" description="Disordered" evidence="1">
    <location>
        <begin position="268"/>
        <end position="290"/>
    </location>
</feature>
<dbReference type="Gene3D" id="1.25.40.90">
    <property type="match status" value="1"/>
</dbReference>
<comment type="caution">
    <text evidence="3">The sequence shown here is derived from an EMBL/GenBank/DDBJ whole genome shotgun (WGS) entry which is preliminary data.</text>
</comment>
<name>A0A1J4K0R4_9EUKA</name>
<dbReference type="AlphaFoldDB" id="A0A1J4K0R4"/>
<organism evidence="3 4">
    <name type="scientific">Tritrichomonas foetus</name>
    <dbReference type="NCBI Taxonomy" id="1144522"/>
    <lineage>
        <taxon>Eukaryota</taxon>
        <taxon>Metamonada</taxon>
        <taxon>Parabasalia</taxon>
        <taxon>Tritrichomonadida</taxon>
        <taxon>Tritrichomonadidae</taxon>
        <taxon>Tritrichomonas</taxon>
    </lineage>
</organism>
<dbReference type="VEuPathDB" id="TrichDB:TRFO_27324"/>
<feature type="domain" description="VHS" evidence="2">
    <location>
        <begin position="30"/>
        <end position="150"/>
    </location>
</feature>
<dbReference type="SUPFAM" id="SSF48464">
    <property type="entry name" value="ENTH/VHS domain"/>
    <property type="match status" value="1"/>
</dbReference>
<dbReference type="GO" id="GO:0043130">
    <property type="term" value="F:ubiquitin binding"/>
    <property type="evidence" value="ECO:0007669"/>
    <property type="project" value="InterPro"/>
</dbReference>
<proteinExistence type="predicted"/>
<accession>A0A1J4K0R4</accession>
<protein>
    <recommendedName>
        <fullName evidence="2">VHS domain-containing protein</fullName>
    </recommendedName>
</protein>
<evidence type="ECO:0000313" key="3">
    <source>
        <dbReference type="EMBL" id="OHT05017.1"/>
    </source>
</evidence>
<dbReference type="GeneID" id="94840182"/>
<dbReference type="EMBL" id="MLAK01000772">
    <property type="protein sequence ID" value="OHT05017.1"/>
    <property type="molecule type" value="Genomic_DNA"/>
</dbReference>
<dbReference type="RefSeq" id="XP_068358153.1">
    <property type="nucleotide sequence ID" value="XM_068505478.1"/>
</dbReference>
<sequence length="342" mass="38341">MIFKFSGFSQFHMESFYQANIQIDNLVKKAINGRAGNPDWSHILNVINMIDSQPIIINNSISTICRHLSHGNTGRKMNCLILIDALFKNSKPASLKSYQTQGLMDALDADPISTNAELHNFLYKNMPEWVSACQSNQCLDPTFANWVKIYCSTHYVPNLTRHIRKKLFRDLSGCVEVLTMLTECMVNFTNTDKKLLNEIASNAEEIARRLHELQPTIVDKQLSAAIAATRDLCDSAIKQYLTIEKNGQPNCEELMRKVGRAAHIVEECSKPPPKPAKQTRIPPKLQGGDSGDISDAEFFIRLAQIKSNTSQQQNNSQQNISQQNVQQQNAQAAGGTDSLIDF</sequence>
<keyword evidence="4" id="KW-1185">Reference proteome</keyword>
<dbReference type="InterPro" id="IPR002014">
    <property type="entry name" value="VHS_dom"/>
</dbReference>
<feature type="region of interest" description="Disordered" evidence="1">
    <location>
        <begin position="308"/>
        <end position="342"/>
    </location>
</feature>
<gene>
    <name evidence="3" type="ORF">TRFO_27324</name>
</gene>
<dbReference type="InterPro" id="IPR008942">
    <property type="entry name" value="ENTH_VHS"/>
</dbReference>
<feature type="compositionally biased region" description="Low complexity" evidence="1">
    <location>
        <begin position="308"/>
        <end position="331"/>
    </location>
</feature>
<reference evidence="3" key="1">
    <citation type="submission" date="2016-10" db="EMBL/GenBank/DDBJ databases">
        <authorList>
            <person name="Benchimol M."/>
            <person name="Almeida L.G."/>
            <person name="Vasconcelos A.T."/>
            <person name="Perreira-Neves A."/>
            <person name="Rosa I.A."/>
            <person name="Tasca T."/>
            <person name="Bogo M.R."/>
            <person name="de Souza W."/>
        </authorList>
    </citation>
    <scope>NUCLEOTIDE SEQUENCE [LARGE SCALE GENOMIC DNA]</scope>
    <source>
        <strain evidence="3">K</strain>
    </source>
</reference>
<evidence type="ECO:0000256" key="1">
    <source>
        <dbReference type="SAM" id="MobiDB-lite"/>
    </source>
</evidence>